<evidence type="ECO:0000313" key="2">
    <source>
        <dbReference type="EMBL" id="ASJ53034.1"/>
    </source>
</evidence>
<evidence type="ECO:0000256" key="1">
    <source>
        <dbReference type="SAM" id="SignalP"/>
    </source>
</evidence>
<dbReference type="InterPro" id="IPR011042">
    <property type="entry name" value="6-blade_b-propeller_TolB-like"/>
</dbReference>
<dbReference type="Gene3D" id="2.120.10.30">
    <property type="entry name" value="TolB, C-terminal domain"/>
    <property type="match status" value="1"/>
</dbReference>
<dbReference type="EMBL" id="CP018145">
    <property type="protein sequence ID" value="ASJ53034.1"/>
    <property type="molecule type" value="Genomic_DNA"/>
</dbReference>
<dbReference type="AlphaFoldDB" id="A0A220MDE5"/>
<feature type="chain" id="PRO_5012149007" evidence="1">
    <location>
        <begin position="26"/>
        <end position="379"/>
    </location>
</feature>
<name>A0A220MDE5_9BACL</name>
<evidence type="ECO:0000313" key="3">
    <source>
        <dbReference type="Proteomes" id="UP000197781"/>
    </source>
</evidence>
<keyword evidence="1" id="KW-0732">Signal</keyword>
<reference evidence="2 3" key="1">
    <citation type="submission" date="2016-11" db="EMBL/GenBank/DDBJ databases">
        <authorList>
            <person name="Jaros S."/>
            <person name="Januszkiewicz K."/>
            <person name="Wedrychowicz H."/>
        </authorList>
    </citation>
    <scope>NUCLEOTIDE SEQUENCE [LARGE SCALE GENOMIC DNA]</scope>
    <source>
        <strain evidence="2 3">NF2</strain>
    </source>
</reference>
<accession>A0A220MDE5</accession>
<gene>
    <name evidence="2" type="ORF">BP422_05370</name>
</gene>
<dbReference type="KEGG" id="bfm:BP422_05370"/>
<proteinExistence type="predicted"/>
<organism evidence="2 3">
    <name type="scientific">Brevibacillus formosus</name>
    <dbReference type="NCBI Taxonomy" id="54913"/>
    <lineage>
        <taxon>Bacteria</taxon>
        <taxon>Bacillati</taxon>
        <taxon>Bacillota</taxon>
        <taxon>Bacilli</taxon>
        <taxon>Bacillales</taxon>
        <taxon>Paenibacillaceae</taxon>
        <taxon>Brevibacillus</taxon>
    </lineage>
</organism>
<sequence>MKNRILLSCLLISLLGILVPGQINAAAPAQADPRKPEPVVIYKVTVDGKVTKTVTNMPLIHRASMSPSGRFVYGERIGYGKADRTIPYLYDMQTKKMTQLSGYGKWSPKQDSLYVRENGGIVKLSLPDGKKTVLVPAAAQYPVLDFSVSPDEQYMAFTRMDMLSSNTKVSGHLYLQHLPTLKMKKNDQYEWKEDQYAPQEKFYWMPNSKKLFYQTKTAFKELDLPTGLKYEHKMTDFPSYSNDMKYRYMRTEKEEYMLDLPAGKKLILKSSWYPDNDLKQIFWSPGGNQFAAEVYVHPSNSQDSYGSIRFCKQVKNCNDPFSDPKKGLPNPYLSSADNYRIIGWAKDGKSYYVADLASTHYTAFALDKLDIYNQIYEQR</sequence>
<protein>
    <submittedName>
        <fullName evidence="2">Uncharacterized protein</fullName>
    </submittedName>
</protein>
<feature type="signal peptide" evidence="1">
    <location>
        <begin position="1"/>
        <end position="25"/>
    </location>
</feature>
<dbReference type="Proteomes" id="UP000197781">
    <property type="component" value="Chromosome"/>
</dbReference>
<dbReference type="SUPFAM" id="SSF82171">
    <property type="entry name" value="DPP6 N-terminal domain-like"/>
    <property type="match status" value="1"/>
</dbReference>
<dbReference type="RefSeq" id="WP_088906888.1">
    <property type="nucleotide sequence ID" value="NZ_CP018145.1"/>
</dbReference>